<evidence type="ECO:0000313" key="4">
    <source>
        <dbReference type="Proteomes" id="UP001648503"/>
    </source>
</evidence>
<evidence type="ECO:0000256" key="1">
    <source>
        <dbReference type="SAM" id="MobiDB-lite"/>
    </source>
</evidence>
<name>A0ABQ8F466_9FUNG</name>
<comment type="caution">
    <text evidence="3">The sequence shown here is derived from an EMBL/GenBank/DDBJ whole genome shotgun (WGS) entry which is preliminary data.</text>
</comment>
<reference evidence="3 4" key="1">
    <citation type="submission" date="2021-02" db="EMBL/GenBank/DDBJ databases">
        <title>Variation within the Batrachochytrium salamandrivorans European outbreak.</title>
        <authorList>
            <person name="Kelly M."/>
            <person name="Pasmans F."/>
            <person name="Shea T.P."/>
            <person name="Munoz J.F."/>
            <person name="Carranza S."/>
            <person name="Cuomo C.A."/>
            <person name="Martel A."/>
        </authorList>
    </citation>
    <scope>NUCLEOTIDE SEQUENCE [LARGE SCALE GENOMIC DNA]</scope>
    <source>
        <strain evidence="3 4">AMFP18/2</strain>
    </source>
</reference>
<feature type="compositionally biased region" description="Low complexity" evidence="1">
    <location>
        <begin position="53"/>
        <end position="75"/>
    </location>
</feature>
<evidence type="ECO:0000313" key="3">
    <source>
        <dbReference type="EMBL" id="KAH6591891.1"/>
    </source>
</evidence>
<dbReference type="EMBL" id="JAFCIX010000393">
    <property type="protein sequence ID" value="KAH6591891.1"/>
    <property type="molecule type" value="Genomic_DNA"/>
</dbReference>
<accession>A0ABQ8F466</accession>
<feature type="signal peptide" evidence="2">
    <location>
        <begin position="1"/>
        <end position="22"/>
    </location>
</feature>
<feature type="compositionally biased region" description="Polar residues" evidence="1">
    <location>
        <begin position="32"/>
        <end position="43"/>
    </location>
</feature>
<feature type="region of interest" description="Disordered" evidence="1">
    <location>
        <begin position="157"/>
        <end position="213"/>
    </location>
</feature>
<keyword evidence="4" id="KW-1185">Reference proteome</keyword>
<proteinExistence type="predicted"/>
<organism evidence="3 4">
    <name type="scientific">Batrachochytrium salamandrivorans</name>
    <dbReference type="NCBI Taxonomy" id="1357716"/>
    <lineage>
        <taxon>Eukaryota</taxon>
        <taxon>Fungi</taxon>
        <taxon>Fungi incertae sedis</taxon>
        <taxon>Chytridiomycota</taxon>
        <taxon>Chytridiomycota incertae sedis</taxon>
        <taxon>Chytridiomycetes</taxon>
        <taxon>Rhizophydiales</taxon>
        <taxon>Rhizophydiales incertae sedis</taxon>
        <taxon>Batrachochytrium</taxon>
    </lineage>
</organism>
<evidence type="ECO:0000256" key="2">
    <source>
        <dbReference type="SAM" id="SignalP"/>
    </source>
</evidence>
<feature type="chain" id="PRO_5045239633" evidence="2">
    <location>
        <begin position="23"/>
        <end position="281"/>
    </location>
</feature>
<keyword evidence="2" id="KW-0732">Signal</keyword>
<gene>
    <name evidence="3" type="ORF">BASA50_008405</name>
</gene>
<feature type="compositionally biased region" description="Low complexity" evidence="1">
    <location>
        <begin position="174"/>
        <end position="197"/>
    </location>
</feature>
<feature type="region of interest" description="Disordered" evidence="1">
    <location>
        <begin position="24"/>
        <end position="83"/>
    </location>
</feature>
<dbReference type="Proteomes" id="UP001648503">
    <property type="component" value="Unassembled WGS sequence"/>
</dbReference>
<protein>
    <submittedName>
        <fullName evidence="3">Uncharacterized protein</fullName>
    </submittedName>
</protein>
<sequence length="281" mass="27815">MIFTARSFVAALTVVSLPLTSANVYRRHDDGPNSQESSKSHSPSFDGGNNPHTTGTASSPTAASTAASTATSTATDIPSSQKYGVAGPCTSDASCESDLICGRLPSQAPTSSGVCIVADGKVVGLGDGCGGFTRSAPQCGAGLSCKLGPVADAGGQCEPASPDALPDIPQQHPSVLSTSSSEVSNTATSPASSETTAGYDHDTSPSPPAQEVQLPVSSTATAGINYGASTASSTTAYPMPASAPAGITDYGAVISAAFDSRPVAPSATMAAFLVVLMAMFI</sequence>